<protein>
    <submittedName>
        <fullName evidence="1">Uncharacterized protein</fullName>
    </submittedName>
</protein>
<dbReference type="EMBL" id="ML003465">
    <property type="protein sequence ID" value="RKP33918.1"/>
    <property type="molecule type" value="Genomic_DNA"/>
</dbReference>
<accession>A0A4P9ZLE7</accession>
<proteinExistence type="predicted"/>
<sequence>MGYDPSRIRRRYSRLLTGYESVVENTWRDILYQCFGDSFDIEHQSKFVYKDAHDDRIGTAVPDLIVVKYDQTPVFVMEYSCSITSRYLPSLISQFIDGYAFKDLESDIEVEEEDAYESPNTTYPYYQSPSEAEECVYPGTEVSCSDHSDSMCYDNFMPIF</sequence>
<evidence type="ECO:0000313" key="2">
    <source>
        <dbReference type="Proteomes" id="UP000268162"/>
    </source>
</evidence>
<name>A0A4P9ZLE7_9FUNG</name>
<gene>
    <name evidence="1" type="ORF">BJ085DRAFT_29747</name>
</gene>
<evidence type="ECO:0000313" key="1">
    <source>
        <dbReference type="EMBL" id="RKP33918.1"/>
    </source>
</evidence>
<dbReference type="Proteomes" id="UP000268162">
    <property type="component" value="Unassembled WGS sequence"/>
</dbReference>
<organism evidence="1 2">
    <name type="scientific">Dimargaris cristalligena</name>
    <dbReference type="NCBI Taxonomy" id="215637"/>
    <lineage>
        <taxon>Eukaryota</taxon>
        <taxon>Fungi</taxon>
        <taxon>Fungi incertae sedis</taxon>
        <taxon>Zoopagomycota</taxon>
        <taxon>Kickxellomycotina</taxon>
        <taxon>Dimargaritomycetes</taxon>
        <taxon>Dimargaritales</taxon>
        <taxon>Dimargaritaceae</taxon>
        <taxon>Dimargaris</taxon>
    </lineage>
</organism>
<reference evidence="2" key="1">
    <citation type="journal article" date="2018" name="Nat. Microbiol.">
        <title>Leveraging single-cell genomics to expand the fungal tree of life.</title>
        <authorList>
            <person name="Ahrendt S.R."/>
            <person name="Quandt C.A."/>
            <person name="Ciobanu D."/>
            <person name="Clum A."/>
            <person name="Salamov A."/>
            <person name="Andreopoulos B."/>
            <person name="Cheng J.F."/>
            <person name="Woyke T."/>
            <person name="Pelin A."/>
            <person name="Henrissat B."/>
            <person name="Reynolds N.K."/>
            <person name="Benny G.L."/>
            <person name="Smith M.E."/>
            <person name="James T.Y."/>
            <person name="Grigoriev I.V."/>
        </authorList>
    </citation>
    <scope>NUCLEOTIDE SEQUENCE [LARGE SCALE GENOMIC DNA]</scope>
    <source>
        <strain evidence="2">RSA 468</strain>
    </source>
</reference>
<dbReference type="AlphaFoldDB" id="A0A4P9ZLE7"/>
<keyword evidence="2" id="KW-1185">Reference proteome</keyword>